<keyword evidence="2" id="KW-1185">Reference proteome</keyword>
<organism evidence="1 2">
    <name type="scientific">Acropora cervicornis</name>
    <name type="common">Staghorn coral</name>
    <dbReference type="NCBI Taxonomy" id="6130"/>
    <lineage>
        <taxon>Eukaryota</taxon>
        <taxon>Metazoa</taxon>
        <taxon>Cnidaria</taxon>
        <taxon>Anthozoa</taxon>
        <taxon>Hexacorallia</taxon>
        <taxon>Scleractinia</taxon>
        <taxon>Astrocoeniina</taxon>
        <taxon>Acroporidae</taxon>
        <taxon>Acropora</taxon>
    </lineage>
</organism>
<sequence>MNLFLYIHKTQANEADSSTGMEFLDFQKAFTFLLGTTIVIESFISNCYTSIAEWMREECPNKCSELGKPVIKHQFELLHKGKRKLHQRYMRNCMLSFKKTTLTKPITMASSVEQTSCLEGYYSVENQLAPKIIAFSYLGILSRNLDVPKKIITSDCVVYFLLFPIHRTILAALHFQSNLKRAAKLMIIGEPVLHVTYPKFKEGKATEKGPKVSSDYDYVADIYQTITTIPRAELKVLAKEFKREVPEPVHTMLADNKLKRMQWLNIRNAKKWRQ</sequence>
<accession>A0AAD9PUE4</accession>
<dbReference type="Proteomes" id="UP001249851">
    <property type="component" value="Unassembled WGS sequence"/>
</dbReference>
<comment type="caution">
    <text evidence="1">The sequence shown here is derived from an EMBL/GenBank/DDBJ whole genome shotgun (WGS) entry which is preliminary data.</text>
</comment>
<reference evidence="1" key="2">
    <citation type="journal article" date="2023" name="Science">
        <title>Genomic signatures of disease resistance in endangered staghorn corals.</title>
        <authorList>
            <person name="Vollmer S.V."/>
            <person name="Selwyn J.D."/>
            <person name="Despard B.A."/>
            <person name="Roesel C.L."/>
        </authorList>
    </citation>
    <scope>NUCLEOTIDE SEQUENCE</scope>
    <source>
        <strain evidence="1">K2</strain>
    </source>
</reference>
<evidence type="ECO:0000313" key="2">
    <source>
        <dbReference type="Proteomes" id="UP001249851"/>
    </source>
</evidence>
<reference evidence="1" key="1">
    <citation type="journal article" date="2023" name="G3 (Bethesda)">
        <title>Whole genome assembly and annotation of the endangered Caribbean coral Acropora cervicornis.</title>
        <authorList>
            <person name="Selwyn J.D."/>
            <person name="Vollmer S.V."/>
        </authorList>
    </citation>
    <scope>NUCLEOTIDE SEQUENCE</scope>
    <source>
        <strain evidence="1">K2</strain>
    </source>
</reference>
<proteinExistence type="predicted"/>
<dbReference type="AlphaFoldDB" id="A0AAD9PUE4"/>
<gene>
    <name evidence="1" type="ORF">P5673_030269</name>
</gene>
<dbReference type="EMBL" id="JARQWQ010000128">
    <property type="protein sequence ID" value="KAK2549281.1"/>
    <property type="molecule type" value="Genomic_DNA"/>
</dbReference>
<protein>
    <submittedName>
        <fullName evidence="1">Uncharacterized protein</fullName>
    </submittedName>
</protein>
<name>A0AAD9PUE4_ACRCE</name>
<evidence type="ECO:0000313" key="1">
    <source>
        <dbReference type="EMBL" id="KAK2549281.1"/>
    </source>
</evidence>